<sequence>MAGNSLGIPSFPSSNSPQRIKGDGSSPARVKVALSPGRSLMDWIRLGRSGQDLTSVNGQVLDVTEEELSKHNTQEDGWLSLRGKVYNVTPYMEYHPGGIDELKRGLGKDATQLFDEIHKWVNAESMLEKCYVGRLCTSVKNQRKASTASKSSISSSKLSANGTINLTNLKPPEPAGPVPPKFDWYQTNKCITLVVSTKWSGMTSDMVIIEKTCKQLLISIFIQDYTFTVHTELEEEVTNDYIVKVQKDSGKTEIFLPKVQMEKHWSSLGKSLDNHCSYKKTSESGFRQYNSKIISVSNVNHDTKLFCLQLPEGCRMCVPVGYHVHVHHHISGIEIVRSYTSVIPSLTEDKKLCDVDDGRVVHLMIKMYTDGALTSWLNTLNIGDCIKISNFDGSFNRQYLSSSHHLIMYAAGSGFTPMIRLLYHSLKQDSTIKSVKLLFFNKRKEDILWKDQLDELAIQHKNRFEVTYVLSGEDDTWTGYTGRIRPEFVENFIPKSESDVNRLVCACGPIPFTKEVMR</sequence>
<dbReference type="GO" id="GO:0090524">
    <property type="term" value="F:cytochrome-b5 reductase activity, acting on NADH"/>
    <property type="evidence" value="ECO:0007669"/>
    <property type="project" value="UniProtKB-EC"/>
</dbReference>
<evidence type="ECO:0000256" key="6">
    <source>
        <dbReference type="ARBA" id="ARBA00023002"/>
    </source>
</evidence>
<dbReference type="Gene3D" id="3.40.50.80">
    <property type="entry name" value="Nucleotide-binding domain of ferredoxin-NADP reductase (FNR) module"/>
    <property type="match status" value="1"/>
</dbReference>
<evidence type="ECO:0000256" key="11">
    <source>
        <dbReference type="ARBA" id="ARBA00047682"/>
    </source>
</evidence>
<dbReference type="PROSITE" id="PS51384">
    <property type="entry name" value="FAD_FR"/>
    <property type="match status" value="1"/>
</dbReference>
<organism evidence="16 17">
    <name type="scientific">Patella caerulea</name>
    <name type="common">Rayed Mediterranean limpet</name>
    <dbReference type="NCBI Taxonomy" id="87958"/>
    <lineage>
        <taxon>Eukaryota</taxon>
        <taxon>Metazoa</taxon>
        <taxon>Spiralia</taxon>
        <taxon>Lophotrochozoa</taxon>
        <taxon>Mollusca</taxon>
        <taxon>Gastropoda</taxon>
        <taxon>Patellogastropoda</taxon>
        <taxon>Patelloidea</taxon>
        <taxon>Patellidae</taxon>
        <taxon>Patella</taxon>
    </lineage>
</organism>
<evidence type="ECO:0000259" key="15">
    <source>
        <dbReference type="PROSITE" id="PS51384"/>
    </source>
</evidence>
<dbReference type="FunFam" id="3.40.50.80:FF:000021">
    <property type="entry name" value="Cytochrome b5 reductase 4"/>
    <property type="match status" value="1"/>
</dbReference>
<dbReference type="SMART" id="SM01117">
    <property type="entry name" value="Cyt-b5"/>
    <property type="match status" value="1"/>
</dbReference>
<evidence type="ECO:0000256" key="5">
    <source>
        <dbReference type="ARBA" id="ARBA00022723"/>
    </source>
</evidence>
<dbReference type="PRINTS" id="PR00363">
    <property type="entry name" value="CYTOCHROMEB5"/>
</dbReference>
<keyword evidence="5" id="KW-0479">Metal-binding</keyword>
<dbReference type="SUPFAM" id="SSF55856">
    <property type="entry name" value="Cytochrome b5-like heme/steroid binding domain"/>
    <property type="match status" value="1"/>
</dbReference>
<feature type="domain" description="FAD-binding FR-type" evidence="15">
    <location>
        <begin position="286"/>
        <end position="401"/>
    </location>
</feature>
<keyword evidence="17" id="KW-1185">Reference proteome</keyword>
<comment type="caution">
    <text evidence="16">The sequence shown here is derived from an EMBL/GenBank/DDBJ whole genome shotgun (WGS) entry which is preliminary data.</text>
</comment>
<comment type="similarity">
    <text evidence="1">Belongs to the flavoprotein pyridine nucleotide cytochrome reductase family.</text>
</comment>
<feature type="domain" description="CS" evidence="14">
    <location>
        <begin position="177"/>
        <end position="269"/>
    </location>
</feature>
<keyword evidence="6" id="KW-0560">Oxidoreductase</keyword>
<dbReference type="PANTHER" id="PTHR46237:SF1">
    <property type="entry name" value="CYTOCHROME B5 REDUCTASE 4"/>
    <property type="match status" value="1"/>
</dbReference>
<dbReference type="Gene3D" id="2.40.30.10">
    <property type="entry name" value="Translation factors"/>
    <property type="match status" value="1"/>
</dbReference>
<evidence type="ECO:0000256" key="12">
    <source>
        <dbReference type="SAM" id="MobiDB-lite"/>
    </source>
</evidence>
<dbReference type="InterPro" id="IPR008978">
    <property type="entry name" value="HSP20-like_chaperone"/>
</dbReference>
<dbReference type="Pfam" id="PF04969">
    <property type="entry name" value="CS"/>
    <property type="match status" value="1"/>
</dbReference>
<dbReference type="GO" id="GO:0046872">
    <property type="term" value="F:metal ion binding"/>
    <property type="evidence" value="ECO:0007669"/>
    <property type="project" value="UniProtKB-KW"/>
</dbReference>
<evidence type="ECO:0000256" key="3">
    <source>
        <dbReference type="ARBA" id="ARBA00022339"/>
    </source>
</evidence>
<dbReference type="InterPro" id="IPR051872">
    <property type="entry name" value="Cytochrome_b5/Flavoprotein_Rdt"/>
</dbReference>
<evidence type="ECO:0000256" key="7">
    <source>
        <dbReference type="ARBA" id="ARBA00023004"/>
    </source>
</evidence>
<dbReference type="EC" id="1.6.2.2" evidence="2"/>
<dbReference type="EMBL" id="JAZGQO010000004">
    <property type="protein sequence ID" value="KAK6187720.1"/>
    <property type="molecule type" value="Genomic_DNA"/>
</dbReference>
<comment type="catalytic activity">
    <reaction evidence="11">
        <text>2 Fe(III)-[cytochrome b5] + NADH = 2 Fe(II)-[cytochrome b5] + NAD(+) + H(+)</text>
        <dbReference type="Rhea" id="RHEA:46680"/>
        <dbReference type="Rhea" id="RHEA-COMP:10438"/>
        <dbReference type="Rhea" id="RHEA-COMP:10439"/>
        <dbReference type="ChEBI" id="CHEBI:15378"/>
        <dbReference type="ChEBI" id="CHEBI:29033"/>
        <dbReference type="ChEBI" id="CHEBI:29034"/>
        <dbReference type="ChEBI" id="CHEBI:57540"/>
        <dbReference type="ChEBI" id="CHEBI:57945"/>
        <dbReference type="EC" id="1.6.2.2"/>
    </reaction>
</comment>
<keyword evidence="8" id="KW-0520">NAD</keyword>
<dbReference type="AlphaFoldDB" id="A0AAN8K295"/>
<keyword evidence="4" id="KW-0349">Heme</keyword>
<reference evidence="16 17" key="1">
    <citation type="submission" date="2024-01" db="EMBL/GenBank/DDBJ databases">
        <title>The genome of the rayed Mediterranean limpet Patella caerulea (Linnaeus, 1758).</title>
        <authorList>
            <person name="Anh-Thu Weber A."/>
            <person name="Halstead-Nussloch G."/>
        </authorList>
    </citation>
    <scope>NUCLEOTIDE SEQUENCE [LARGE SCALE GENOMIC DNA]</scope>
    <source>
        <strain evidence="16">AATW-2023a</strain>
        <tissue evidence="16">Whole specimen</tissue>
    </source>
</reference>
<dbReference type="FunFam" id="3.10.120.10:FF:000001">
    <property type="entry name" value="Cytochrome b5 reductase 4"/>
    <property type="match status" value="1"/>
</dbReference>
<dbReference type="SUPFAM" id="SSF49764">
    <property type="entry name" value="HSP20-like chaperones"/>
    <property type="match status" value="1"/>
</dbReference>
<dbReference type="PANTHER" id="PTHR46237">
    <property type="entry name" value="CYTOCHROME B5 REDUCTASE 4 FAMILY MEMBER"/>
    <property type="match status" value="1"/>
</dbReference>
<gene>
    <name evidence="16" type="ORF">SNE40_005681</name>
</gene>
<evidence type="ECO:0000313" key="16">
    <source>
        <dbReference type="EMBL" id="KAK6187720.1"/>
    </source>
</evidence>
<dbReference type="InterPro" id="IPR017938">
    <property type="entry name" value="Riboflavin_synthase-like_b-brl"/>
</dbReference>
<dbReference type="Gene3D" id="3.10.120.10">
    <property type="entry name" value="Cytochrome b5-like heme/steroid binding domain"/>
    <property type="match status" value="1"/>
</dbReference>
<dbReference type="InterPro" id="IPR039261">
    <property type="entry name" value="FNR_nucleotide-bd"/>
</dbReference>
<evidence type="ECO:0000256" key="8">
    <source>
        <dbReference type="ARBA" id="ARBA00023027"/>
    </source>
</evidence>
<evidence type="ECO:0000256" key="9">
    <source>
        <dbReference type="ARBA" id="ARBA00030883"/>
    </source>
</evidence>
<name>A0AAN8K295_PATCE</name>
<evidence type="ECO:0000256" key="1">
    <source>
        <dbReference type="ARBA" id="ARBA00006105"/>
    </source>
</evidence>
<evidence type="ECO:0000256" key="10">
    <source>
        <dbReference type="ARBA" id="ARBA00031842"/>
    </source>
</evidence>
<dbReference type="CDD" id="cd06183">
    <property type="entry name" value="cyt_b5_reduct_like"/>
    <property type="match status" value="1"/>
</dbReference>
<dbReference type="Gene3D" id="2.60.40.790">
    <property type="match status" value="1"/>
</dbReference>
<dbReference type="GO" id="GO:0020037">
    <property type="term" value="F:heme binding"/>
    <property type="evidence" value="ECO:0007669"/>
    <property type="project" value="InterPro"/>
</dbReference>
<dbReference type="GO" id="GO:0005783">
    <property type="term" value="C:endoplasmic reticulum"/>
    <property type="evidence" value="ECO:0007669"/>
    <property type="project" value="TreeGrafter"/>
</dbReference>
<dbReference type="Proteomes" id="UP001347796">
    <property type="component" value="Unassembled WGS sequence"/>
</dbReference>
<dbReference type="Pfam" id="PF00970">
    <property type="entry name" value="FAD_binding_6"/>
    <property type="match status" value="1"/>
</dbReference>
<dbReference type="SUPFAM" id="SSF63380">
    <property type="entry name" value="Riboflavin synthase domain-like"/>
    <property type="match status" value="1"/>
</dbReference>
<dbReference type="InterPro" id="IPR036400">
    <property type="entry name" value="Cyt_B5-like_heme/steroid_sf"/>
</dbReference>
<evidence type="ECO:0000259" key="13">
    <source>
        <dbReference type="PROSITE" id="PS50255"/>
    </source>
</evidence>
<proteinExistence type="inferred from homology"/>
<dbReference type="GO" id="GO:0006801">
    <property type="term" value="P:superoxide metabolic process"/>
    <property type="evidence" value="ECO:0007669"/>
    <property type="project" value="TreeGrafter"/>
</dbReference>
<dbReference type="SUPFAM" id="SSF52343">
    <property type="entry name" value="Ferredoxin reductase-like, C-terminal NADP-linked domain"/>
    <property type="match status" value="1"/>
</dbReference>
<dbReference type="Pfam" id="PF00175">
    <property type="entry name" value="NAD_binding_1"/>
    <property type="match status" value="1"/>
</dbReference>
<dbReference type="Pfam" id="PF00173">
    <property type="entry name" value="Cyt-b5"/>
    <property type="match status" value="1"/>
</dbReference>
<evidence type="ECO:0000259" key="14">
    <source>
        <dbReference type="PROSITE" id="PS51203"/>
    </source>
</evidence>
<dbReference type="PRINTS" id="PR00406">
    <property type="entry name" value="CYTB5RDTASE"/>
</dbReference>
<dbReference type="PROSITE" id="PS51203">
    <property type="entry name" value="CS"/>
    <property type="match status" value="1"/>
</dbReference>
<dbReference type="InterPro" id="IPR001199">
    <property type="entry name" value="Cyt_B5-like_heme/steroid-bd"/>
</dbReference>
<dbReference type="PROSITE" id="PS50255">
    <property type="entry name" value="CYTOCHROME_B5_2"/>
    <property type="match status" value="1"/>
</dbReference>
<dbReference type="InterPro" id="IPR017927">
    <property type="entry name" value="FAD-bd_FR_type"/>
</dbReference>
<protein>
    <recommendedName>
        <fullName evidence="3">Cytochrome b5 reductase 4</fullName>
        <ecNumber evidence="2">1.6.2.2</ecNumber>
    </recommendedName>
    <alternativeName>
        <fullName evidence="10">Flavohemoprotein b5/b5R</fullName>
    </alternativeName>
    <alternativeName>
        <fullName evidence="9">cb5/cb5R</fullName>
    </alternativeName>
</protein>
<dbReference type="InterPro" id="IPR001433">
    <property type="entry name" value="OxRdtase_FAD/NAD-bd"/>
</dbReference>
<evidence type="ECO:0000313" key="17">
    <source>
        <dbReference type="Proteomes" id="UP001347796"/>
    </source>
</evidence>
<evidence type="ECO:0000256" key="4">
    <source>
        <dbReference type="ARBA" id="ARBA00022617"/>
    </source>
</evidence>
<dbReference type="InterPro" id="IPR007052">
    <property type="entry name" value="CS_dom"/>
</dbReference>
<feature type="domain" description="Cytochrome b5 heme-binding" evidence="13">
    <location>
        <begin position="63"/>
        <end position="136"/>
    </location>
</feature>
<dbReference type="InterPro" id="IPR018506">
    <property type="entry name" value="Cyt_B5_heme-BS"/>
</dbReference>
<dbReference type="PROSITE" id="PS00191">
    <property type="entry name" value="CYTOCHROME_B5_1"/>
    <property type="match status" value="1"/>
</dbReference>
<feature type="region of interest" description="Disordered" evidence="12">
    <location>
        <begin position="1"/>
        <end position="29"/>
    </location>
</feature>
<accession>A0AAN8K295</accession>
<evidence type="ECO:0000256" key="2">
    <source>
        <dbReference type="ARBA" id="ARBA00012011"/>
    </source>
</evidence>
<keyword evidence="7" id="KW-0408">Iron</keyword>
<dbReference type="InterPro" id="IPR008333">
    <property type="entry name" value="Cbr1-like_FAD-bd_dom"/>
</dbReference>